<dbReference type="Proteomes" id="UP000183994">
    <property type="component" value="Unassembled WGS sequence"/>
</dbReference>
<name>A0A1M6P3T8_9BACT</name>
<sequence>MTHKGFANARSILAKTQTEMAQILGISVKAVHSYEQGWRNVPPHVERQLYFLLTRRRGSKVPRKACWTINKCPSQLKSKCPAWEFKAGALCWFINGTVCGGQVCSDWGEKMAQCRRCPVLTAMLGECAPEVLEIEPEGAEPALMHKDVNTSKKE</sequence>
<accession>A0A1M6P3T8</accession>
<evidence type="ECO:0000313" key="1">
    <source>
        <dbReference type="EMBL" id="SHK02556.1"/>
    </source>
</evidence>
<dbReference type="OrthoDB" id="1121642at2"/>
<dbReference type="NCBIfam" id="NF045718">
    <property type="entry name" value="two_CW_domain"/>
    <property type="match status" value="1"/>
</dbReference>
<organism evidence="1 2">
    <name type="scientific">Desulfatibacillum alkenivorans DSM 16219</name>
    <dbReference type="NCBI Taxonomy" id="1121393"/>
    <lineage>
        <taxon>Bacteria</taxon>
        <taxon>Pseudomonadati</taxon>
        <taxon>Thermodesulfobacteriota</taxon>
        <taxon>Desulfobacteria</taxon>
        <taxon>Desulfobacterales</taxon>
        <taxon>Desulfatibacillaceae</taxon>
        <taxon>Desulfatibacillum</taxon>
    </lineage>
</organism>
<protein>
    <recommendedName>
        <fullName evidence="3">Helix-turn-helix</fullName>
    </recommendedName>
</protein>
<dbReference type="AlphaFoldDB" id="A0A1M6P3T8"/>
<gene>
    <name evidence="1" type="ORF">SAMN02745216_02751</name>
</gene>
<dbReference type="SUPFAM" id="SSF47413">
    <property type="entry name" value="lambda repressor-like DNA-binding domains"/>
    <property type="match status" value="1"/>
</dbReference>
<dbReference type="STRING" id="1121393.SAMN02745216_02751"/>
<dbReference type="InterPro" id="IPR054687">
    <property type="entry name" value="Two-CW_dom"/>
</dbReference>
<dbReference type="Gene3D" id="1.10.260.40">
    <property type="entry name" value="lambda repressor-like DNA-binding domains"/>
    <property type="match status" value="1"/>
</dbReference>
<reference evidence="2" key="1">
    <citation type="submission" date="2016-11" db="EMBL/GenBank/DDBJ databases">
        <authorList>
            <person name="Varghese N."/>
            <person name="Submissions S."/>
        </authorList>
    </citation>
    <scope>NUCLEOTIDE SEQUENCE [LARGE SCALE GENOMIC DNA]</scope>
    <source>
        <strain evidence="2">DSM 16219</strain>
    </source>
</reference>
<dbReference type="InterPro" id="IPR010982">
    <property type="entry name" value="Lambda_DNA-bd_dom_sf"/>
</dbReference>
<proteinExistence type="predicted"/>
<dbReference type="EMBL" id="FQZU01000016">
    <property type="protein sequence ID" value="SHK02556.1"/>
    <property type="molecule type" value="Genomic_DNA"/>
</dbReference>
<dbReference type="GO" id="GO:0003677">
    <property type="term" value="F:DNA binding"/>
    <property type="evidence" value="ECO:0007669"/>
    <property type="project" value="InterPro"/>
</dbReference>
<dbReference type="RefSeq" id="WP_073476712.1">
    <property type="nucleotide sequence ID" value="NZ_FQZU01000016.1"/>
</dbReference>
<evidence type="ECO:0000313" key="2">
    <source>
        <dbReference type="Proteomes" id="UP000183994"/>
    </source>
</evidence>
<keyword evidence="2" id="KW-1185">Reference proteome</keyword>
<evidence type="ECO:0008006" key="3">
    <source>
        <dbReference type="Google" id="ProtNLM"/>
    </source>
</evidence>